<evidence type="ECO:0000256" key="2">
    <source>
        <dbReference type="ARBA" id="ARBA00022448"/>
    </source>
</evidence>
<feature type="transmembrane region" description="Helical" evidence="7">
    <location>
        <begin position="321"/>
        <end position="341"/>
    </location>
</feature>
<evidence type="ECO:0000256" key="4">
    <source>
        <dbReference type="ARBA" id="ARBA00022692"/>
    </source>
</evidence>
<gene>
    <name evidence="9" type="ORF">GCM10007981_01510</name>
</gene>
<dbReference type="Proteomes" id="UP000610960">
    <property type="component" value="Unassembled WGS sequence"/>
</dbReference>
<keyword evidence="10" id="KW-1185">Reference proteome</keyword>
<dbReference type="PROSITE" id="PS50850">
    <property type="entry name" value="MFS"/>
    <property type="match status" value="1"/>
</dbReference>
<reference evidence="9" key="1">
    <citation type="journal article" date="2014" name="Int. J. Syst. Evol. Microbiol.">
        <title>Complete genome sequence of Corynebacterium casei LMG S-19264T (=DSM 44701T), isolated from a smear-ripened cheese.</title>
        <authorList>
            <consortium name="US DOE Joint Genome Institute (JGI-PGF)"/>
            <person name="Walter F."/>
            <person name="Albersmeier A."/>
            <person name="Kalinowski J."/>
            <person name="Ruckert C."/>
        </authorList>
    </citation>
    <scope>NUCLEOTIDE SEQUENCE</scope>
    <source>
        <strain evidence="9">JCM 10088</strain>
    </source>
</reference>
<name>A0A830GRN0_9CREN</name>
<feature type="transmembrane region" description="Helical" evidence="7">
    <location>
        <begin position="45"/>
        <end position="68"/>
    </location>
</feature>
<keyword evidence="3" id="KW-1003">Cell membrane</keyword>
<keyword evidence="4 7" id="KW-0812">Transmembrane</keyword>
<feature type="transmembrane region" description="Helical" evidence="7">
    <location>
        <begin position="267"/>
        <end position="286"/>
    </location>
</feature>
<evidence type="ECO:0000256" key="5">
    <source>
        <dbReference type="ARBA" id="ARBA00022989"/>
    </source>
</evidence>
<evidence type="ECO:0000259" key="8">
    <source>
        <dbReference type="PROSITE" id="PS50850"/>
    </source>
</evidence>
<dbReference type="GO" id="GO:0022857">
    <property type="term" value="F:transmembrane transporter activity"/>
    <property type="evidence" value="ECO:0007669"/>
    <property type="project" value="InterPro"/>
</dbReference>
<feature type="transmembrane region" description="Helical" evidence="7">
    <location>
        <begin position="12"/>
        <end position="33"/>
    </location>
</feature>
<feature type="transmembrane region" description="Helical" evidence="7">
    <location>
        <begin position="388"/>
        <end position="406"/>
    </location>
</feature>
<protein>
    <submittedName>
        <fullName evidence="9">MFS transporter</fullName>
    </submittedName>
</protein>
<dbReference type="AlphaFoldDB" id="A0A830GRN0"/>
<feature type="transmembrane region" description="Helical" evidence="7">
    <location>
        <begin position="298"/>
        <end position="315"/>
    </location>
</feature>
<comment type="caution">
    <text evidence="9">The sequence shown here is derived from an EMBL/GenBank/DDBJ whole genome shotgun (WGS) entry which is preliminary data.</text>
</comment>
<dbReference type="Pfam" id="PF00083">
    <property type="entry name" value="Sugar_tr"/>
    <property type="match status" value="1"/>
</dbReference>
<dbReference type="InterPro" id="IPR005829">
    <property type="entry name" value="Sugar_transporter_CS"/>
</dbReference>
<evidence type="ECO:0000256" key="7">
    <source>
        <dbReference type="SAM" id="Phobius"/>
    </source>
</evidence>
<dbReference type="InterPro" id="IPR036259">
    <property type="entry name" value="MFS_trans_sf"/>
</dbReference>
<dbReference type="InterPro" id="IPR011701">
    <property type="entry name" value="MFS"/>
</dbReference>
<dbReference type="GO" id="GO:0005886">
    <property type="term" value="C:plasma membrane"/>
    <property type="evidence" value="ECO:0007669"/>
    <property type="project" value="UniProtKB-SubCell"/>
</dbReference>
<keyword evidence="6 7" id="KW-0472">Membrane</keyword>
<evidence type="ECO:0000256" key="1">
    <source>
        <dbReference type="ARBA" id="ARBA00004651"/>
    </source>
</evidence>
<feature type="transmembrane region" description="Helical" evidence="7">
    <location>
        <begin position="179"/>
        <end position="198"/>
    </location>
</feature>
<reference evidence="9" key="2">
    <citation type="submission" date="2020-09" db="EMBL/GenBank/DDBJ databases">
        <authorList>
            <person name="Sun Q."/>
            <person name="Ohkuma M."/>
        </authorList>
    </citation>
    <scope>NUCLEOTIDE SEQUENCE</scope>
    <source>
        <strain evidence="9">JCM 10088</strain>
    </source>
</reference>
<dbReference type="Gene3D" id="1.20.1250.20">
    <property type="entry name" value="MFS general substrate transporter like domains"/>
    <property type="match status" value="2"/>
</dbReference>
<dbReference type="EMBL" id="BMNL01000001">
    <property type="protein sequence ID" value="GGP19119.1"/>
    <property type="molecule type" value="Genomic_DNA"/>
</dbReference>
<feature type="transmembrane region" description="Helical" evidence="7">
    <location>
        <begin position="80"/>
        <end position="98"/>
    </location>
</feature>
<feature type="transmembrane region" description="Helical" evidence="7">
    <location>
        <begin position="144"/>
        <end position="167"/>
    </location>
</feature>
<dbReference type="PROSITE" id="PS00216">
    <property type="entry name" value="SUGAR_TRANSPORT_1"/>
    <property type="match status" value="1"/>
</dbReference>
<dbReference type="SUPFAM" id="SSF103473">
    <property type="entry name" value="MFS general substrate transporter"/>
    <property type="match status" value="1"/>
</dbReference>
<evidence type="ECO:0000256" key="6">
    <source>
        <dbReference type="ARBA" id="ARBA00023136"/>
    </source>
</evidence>
<dbReference type="InterPro" id="IPR005828">
    <property type="entry name" value="MFS_sugar_transport-like"/>
</dbReference>
<dbReference type="RefSeq" id="WP_188595566.1">
    <property type="nucleotide sequence ID" value="NZ_BMNL01000001.1"/>
</dbReference>
<dbReference type="PANTHER" id="PTHR43045:SF1">
    <property type="entry name" value="SHIKIMATE TRANSPORTER"/>
    <property type="match status" value="1"/>
</dbReference>
<organism evidence="9 10">
    <name type="scientific">Thermocladium modestius</name>
    <dbReference type="NCBI Taxonomy" id="62609"/>
    <lineage>
        <taxon>Archaea</taxon>
        <taxon>Thermoproteota</taxon>
        <taxon>Thermoprotei</taxon>
        <taxon>Thermoproteales</taxon>
        <taxon>Thermoproteaceae</taxon>
        <taxon>Thermocladium</taxon>
    </lineage>
</organism>
<proteinExistence type="predicted"/>
<keyword evidence="5 7" id="KW-1133">Transmembrane helix</keyword>
<feature type="transmembrane region" description="Helical" evidence="7">
    <location>
        <begin position="361"/>
        <end position="382"/>
    </location>
</feature>
<feature type="domain" description="Major facilitator superfamily (MFS) profile" evidence="8">
    <location>
        <begin position="8"/>
        <end position="410"/>
    </location>
</feature>
<feature type="transmembrane region" description="Helical" evidence="7">
    <location>
        <begin position="104"/>
        <end position="123"/>
    </location>
</feature>
<keyword evidence="2" id="KW-0813">Transport</keyword>
<accession>A0A830GRN0</accession>
<evidence type="ECO:0000256" key="3">
    <source>
        <dbReference type="ARBA" id="ARBA00022475"/>
    </source>
</evidence>
<dbReference type="PANTHER" id="PTHR43045">
    <property type="entry name" value="SHIKIMATE TRANSPORTER"/>
    <property type="match status" value="1"/>
</dbReference>
<sequence>MNKGDTQILSASMIGTILEWYGVFLFSSGAIYIGRNFLPKTSPYYAIAETLLIFAIGFLFRPVGAVVFGHYGDRIGRKNMLIISLVLSGLSTGLVGVLPTYAQIGAAALILLVVLRLILGFALGGEWGGAMLLTLENFQSRRGFWSAFIQSTVGIGLILGAAAFYVLDAVLPQSQMFAYGWRIPYLLAFIILAIGIYIRERIPETPLFEAAQRERKIVRVPAKELFSKHWLPLLLGTLITGSSGTFFYVGAALIPSLFELLKVVTPSFAQIGVILFAVADIIFVFIGGMASERYGRRAMVIVANLIFLVIVYPSFYVKTAAAFLAFMFLYGVAHGTGYAPLGSMISEIFPTNVRYSGNSMAYQFGNAFVAGPASFVSLYLGAIAYPLYPVYAVVFSLIAIASAVKFRETKDISLMESS</sequence>
<dbReference type="InterPro" id="IPR020846">
    <property type="entry name" value="MFS_dom"/>
</dbReference>
<evidence type="ECO:0000313" key="9">
    <source>
        <dbReference type="EMBL" id="GGP19119.1"/>
    </source>
</evidence>
<comment type="subcellular location">
    <subcellularLocation>
        <location evidence="1">Cell membrane</location>
        <topology evidence="1">Multi-pass membrane protein</topology>
    </subcellularLocation>
</comment>
<dbReference type="OrthoDB" id="117970at2157"/>
<feature type="transmembrane region" description="Helical" evidence="7">
    <location>
        <begin position="233"/>
        <end position="255"/>
    </location>
</feature>
<dbReference type="Pfam" id="PF07690">
    <property type="entry name" value="MFS_1"/>
    <property type="match status" value="1"/>
</dbReference>
<evidence type="ECO:0000313" key="10">
    <source>
        <dbReference type="Proteomes" id="UP000610960"/>
    </source>
</evidence>